<feature type="signal peptide" evidence="1">
    <location>
        <begin position="1"/>
        <end position="27"/>
    </location>
</feature>
<reference evidence="4" key="1">
    <citation type="submission" date="2016-06" db="UniProtKB">
        <authorList>
            <consortium name="WormBaseParasite"/>
        </authorList>
    </citation>
    <scope>IDENTIFICATION</scope>
</reference>
<dbReference type="EMBL" id="UYWY01021071">
    <property type="protein sequence ID" value="VDM43312.1"/>
    <property type="molecule type" value="Genomic_DNA"/>
</dbReference>
<dbReference type="WBParaSite" id="TCNE_0001199101-mRNA-1">
    <property type="protein sequence ID" value="TCNE_0001199101-mRNA-1"/>
    <property type="gene ID" value="TCNE_0001199101"/>
</dbReference>
<feature type="chain" id="PRO_5044553409" evidence="1">
    <location>
        <begin position="28"/>
        <end position="90"/>
    </location>
</feature>
<sequence length="90" mass="10447">MYVPPKTFSRALLIFTLIFLCLGMAHPRDVRTVAAGNLRSRRLKRQWGYPYYYGYGPYPYYGGYYGFNPGFGNNYGGLRIGWISRTDIWG</sequence>
<dbReference type="AlphaFoldDB" id="A0A183UU21"/>
<gene>
    <name evidence="2" type="ORF">TCNE_LOCUS11991</name>
</gene>
<proteinExistence type="predicted"/>
<reference evidence="2 3" key="2">
    <citation type="submission" date="2018-11" db="EMBL/GenBank/DDBJ databases">
        <authorList>
            <consortium name="Pathogen Informatics"/>
        </authorList>
    </citation>
    <scope>NUCLEOTIDE SEQUENCE [LARGE SCALE GENOMIC DNA]</scope>
</reference>
<evidence type="ECO:0000256" key="1">
    <source>
        <dbReference type="SAM" id="SignalP"/>
    </source>
</evidence>
<dbReference type="Proteomes" id="UP000050794">
    <property type="component" value="Unassembled WGS sequence"/>
</dbReference>
<keyword evidence="3" id="KW-1185">Reference proteome</keyword>
<evidence type="ECO:0000313" key="4">
    <source>
        <dbReference type="WBParaSite" id="TCNE_0001199101-mRNA-1"/>
    </source>
</evidence>
<keyword evidence="1" id="KW-0732">Signal</keyword>
<accession>A0A183UU21</accession>
<name>A0A183UU21_TOXCA</name>
<organism evidence="3 4">
    <name type="scientific">Toxocara canis</name>
    <name type="common">Canine roundworm</name>
    <dbReference type="NCBI Taxonomy" id="6265"/>
    <lineage>
        <taxon>Eukaryota</taxon>
        <taxon>Metazoa</taxon>
        <taxon>Ecdysozoa</taxon>
        <taxon>Nematoda</taxon>
        <taxon>Chromadorea</taxon>
        <taxon>Rhabditida</taxon>
        <taxon>Spirurina</taxon>
        <taxon>Ascaridomorpha</taxon>
        <taxon>Ascaridoidea</taxon>
        <taxon>Toxocaridae</taxon>
        <taxon>Toxocara</taxon>
    </lineage>
</organism>
<evidence type="ECO:0000313" key="2">
    <source>
        <dbReference type="EMBL" id="VDM43312.1"/>
    </source>
</evidence>
<protein>
    <submittedName>
        <fullName evidence="2 4">Uncharacterized protein</fullName>
    </submittedName>
</protein>
<evidence type="ECO:0000313" key="3">
    <source>
        <dbReference type="Proteomes" id="UP000050794"/>
    </source>
</evidence>